<dbReference type="PANTHER" id="PTHR12161">
    <property type="entry name" value="IST1 FAMILY MEMBER"/>
    <property type="match status" value="1"/>
</dbReference>
<evidence type="ECO:0008006" key="5">
    <source>
        <dbReference type="Google" id="ProtNLM"/>
    </source>
</evidence>
<dbReference type="Pfam" id="PF03398">
    <property type="entry name" value="Ist1"/>
    <property type="match status" value="1"/>
</dbReference>
<accession>A0A5N5N9M4</accession>
<feature type="region of interest" description="Disordered" evidence="2">
    <location>
        <begin position="481"/>
        <end position="544"/>
    </location>
</feature>
<dbReference type="GO" id="GO:0015031">
    <property type="term" value="P:protein transport"/>
    <property type="evidence" value="ECO:0007669"/>
    <property type="project" value="InterPro"/>
</dbReference>
<gene>
    <name evidence="3" type="ORF">DKX38_003983</name>
</gene>
<evidence type="ECO:0000313" key="4">
    <source>
        <dbReference type="Proteomes" id="UP000326939"/>
    </source>
</evidence>
<feature type="region of interest" description="Disordered" evidence="2">
    <location>
        <begin position="352"/>
        <end position="446"/>
    </location>
</feature>
<dbReference type="FunFam" id="1.20.1260.60:FF:000002">
    <property type="entry name" value="Vacuolar protein sorting-associated protein IST1"/>
    <property type="match status" value="1"/>
</dbReference>
<reference evidence="4" key="1">
    <citation type="journal article" date="2019" name="Gigascience">
        <title>De novo genome assembly of the endangered Acer yangbiense, a plant species with extremely small populations endemic to Yunnan Province, China.</title>
        <authorList>
            <person name="Yang J."/>
            <person name="Wariss H.M."/>
            <person name="Tao L."/>
            <person name="Zhang R."/>
            <person name="Yun Q."/>
            <person name="Hollingsworth P."/>
            <person name="Dao Z."/>
            <person name="Luo G."/>
            <person name="Guo H."/>
            <person name="Ma Y."/>
            <person name="Sun W."/>
        </authorList>
    </citation>
    <scope>NUCLEOTIDE SEQUENCE [LARGE SCALE GENOMIC DNA]</scope>
    <source>
        <strain evidence="4">cv. br00</strain>
    </source>
</reference>
<dbReference type="Gene3D" id="1.20.1260.60">
    <property type="entry name" value="Vacuolar protein sorting-associated protein Ist1"/>
    <property type="match status" value="1"/>
</dbReference>
<proteinExistence type="inferred from homology"/>
<keyword evidence="4" id="KW-1185">Reference proteome</keyword>
<feature type="region of interest" description="Disordered" evidence="2">
    <location>
        <begin position="301"/>
        <end position="328"/>
    </location>
</feature>
<sequence length="561" mass="64402">MFDGFTKSKFYTKCKTVVKMTNTRLEAFKKKKTSVIKYLKNDMADLIKTDLAYNAFCRAEGLLAEQNMIIYYNFIEQFCVCILSNLSLMNRQKECPVECKEAVQSLVYAAARFSEFPELRDLRSVFIDRYGPPLEVFVNKEFVDILKPTSITKEMKLQLMQDIAHEFSIEWNSKSLELKLFKPPLEQKLFKPPPPQQNQHRHELIHDTDNDGYELKKSKDDAFTRRNSLNDNDGYKWVKNMDDGCTKRDSHDLGNKVNEKREHTILERDDERTFTFRGRNNASDEKYKLQSNSEEEVFTLGRRDSTDQESLLASSSSVGSVSDDEVDSKKPISYRFIPPPYRRTFIEKESKIEETLQPNDKIAVEEANHPDDSIEETKPKPRSVRRRPLKLQPGHGNFGSIARPLKPPPGRERVGSIESNESARTKLSAMKQEEPRRDSRILKTDYDDKRDEEEKVLDGLLMHYSKKPHEPSRLNAYIKSPLSSQTSDDAGKTSRLRSVISELPLPPGRTSSLREPGSPTGATKRLGRAVSAEPDIMTGRVHPNLPDYDELEARIAALKGR</sequence>
<dbReference type="EMBL" id="VDCV01000003">
    <property type="protein sequence ID" value="KAB5563929.1"/>
    <property type="molecule type" value="Genomic_DNA"/>
</dbReference>
<evidence type="ECO:0000256" key="2">
    <source>
        <dbReference type="SAM" id="MobiDB-lite"/>
    </source>
</evidence>
<evidence type="ECO:0000313" key="3">
    <source>
        <dbReference type="EMBL" id="KAB5563929.1"/>
    </source>
</evidence>
<comment type="caution">
    <text evidence="3">The sequence shown here is derived from an EMBL/GenBank/DDBJ whole genome shotgun (WGS) entry which is preliminary data.</text>
</comment>
<protein>
    <recommendedName>
        <fullName evidence="5">Regulator of Vps4 activity in the MVB pathway protein</fullName>
    </recommendedName>
</protein>
<feature type="compositionally biased region" description="Basic and acidic residues" evidence="2">
    <location>
        <begin position="362"/>
        <end position="379"/>
    </location>
</feature>
<dbReference type="InterPro" id="IPR005061">
    <property type="entry name" value="Ist1"/>
</dbReference>
<name>A0A5N5N9M4_9ROSI</name>
<dbReference type="Proteomes" id="UP000326939">
    <property type="component" value="Chromosome 3"/>
</dbReference>
<organism evidence="3 4">
    <name type="scientific">Salix brachista</name>
    <dbReference type="NCBI Taxonomy" id="2182728"/>
    <lineage>
        <taxon>Eukaryota</taxon>
        <taxon>Viridiplantae</taxon>
        <taxon>Streptophyta</taxon>
        <taxon>Embryophyta</taxon>
        <taxon>Tracheophyta</taxon>
        <taxon>Spermatophyta</taxon>
        <taxon>Magnoliopsida</taxon>
        <taxon>eudicotyledons</taxon>
        <taxon>Gunneridae</taxon>
        <taxon>Pentapetalae</taxon>
        <taxon>rosids</taxon>
        <taxon>fabids</taxon>
        <taxon>Malpighiales</taxon>
        <taxon>Salicaceae</taxon>
        <taxon>Saliceae</taxon>
        <taxon>Salix</taxon>
    </lineage>
</organism>
<feature type="compositionally biased region" description="Basic and acidic residues" evidence="2">
    <location>
        <begin position="431"/>
        <end position="446"/>
    </location>
</feature>
<dbReference type="InterPro" id="IPR042277">
    <property type="entry name" value="IST1-like"/>
</dbReference>
<comment type="similarity">
    <text evidence="1">Belongs to the IST1 family.</text>
</comment>
<dbReference type="AlphaFoldDB" id="A0A5N5N9M4"/>
<feature type="compositionally biased region" description="Basic residues" evidence="2">
    <location>
        <begin position="380"/>
        <end position="389"/>
    </location>
</feature>
<dbReference type="PANTHER" id="PTHR12161:SF60">
    <property type="entry name" value="REGULATOR OF VPS4 ACTIVITY IN THE MVB PATHWAY PROTEIN"/>
    <property type="match status" value="1"/>
</dbReference>
<evidence type="ECO:0000256" key="1">
    <source>
        <dbReference type="ARBA" id="ARBA00005536"/>
    </source>
</evidence>